<dbReference type="PANTHER" id="PTHR33293">
    <property type="entry name" value="INSERTION ELEMENT IS1 1 PROTEIN INSB-RELATED"/>
    <property type="match status" value="1"/>
</dbReference>
<proteinExistence type="predicted"/>
<name>A0A963YWD4_9PROT</name>
<dbReference type="AlphaFoldDB" id="A0A963YWD4"/>
<organism evidence="2 3">
    <name type="scientific">Acidisoma silvae</name>
    <dbReference type="NCBI Taxonomy" id="2802396"/>
    <lineage>
        <taxon>Bacteria</taxon>
        <taxon>Pseudomonadati</taxon>
        <taxon>Pseudomonadota</taxon>
        <taxon>Alphaproteobacteria</taxon>
        <taxon>Acetobacterales</taxon>
        <taxon>Acidocellaceae</taxon>
        <taxon>Acidisoma</taxon>
    </lineage>
</organism>
<comment type="caution">
    <text evidence="2">The sequence shown here is derived from an EMBL/GenBank/DDBJ whole genome shotgun (WGS) entry which is preliminary data.</text>
</comment>
<evidence type="ECO:0000313" key="3">
    <source>
        <dbReference type="Proteomes" id="UP000708298"/>
    </source>
</evidence>
<gene>
    <name evidence="2" type="ORF">ASILVAE211_19415</name>
</gene>
<accession>A0A963YWD4</accession>
<evidence type="ECO:0000259" key="1">
    <source>
        <dbReference type="Pfam" id="PF12760"/>
    </source>
</evidence>
<protein>
    <submittedName>
        <fullName evidence="2">Transposase</fullName>
    </submittedName>
</protein>
<dbReference type="EMBL" id="JAESVB010000013">
    <property type="protein sequence ID" value="MCB8877373.1"/>
    <property type="molecule type" value="Genomic_DNA"/>
</dbReference>
<feature type="domain" description="Transposase zinc-ribbon" evidence="1">
    <location>
        <begin position="14"/>
        <end position="63"/>
    </location>
</feature>
<evidence type="ECO:0000313" key="2">
    <source>
        <dbReference type="EMBL" id="MCB8877373.1"/>
    </source>
</evidence>
<reference evidence="2" key="2">
    <citation type="submission" date="2021-01" db="EMBL/GenBank/DDBJ databases">
        <authorList>
            <person name="Mieszkin S."/>
            <person name="Pouder E."/>
            <person name="Alain K."/>
        </authorList>
    </citation>
    <scope>NUCLEOTIDE SEQUENCE</scope>
    <source>
        <strain evidence="2">HW T2.11</strain>
    </source>
</reference>
<sequence>MAVSELVNLAGLLDDRKCFALVREHRWPEGIRCPGCDGDAIIRDGHDDTQPERQRYRCKTCSRRFDDLTGTVLAGQHQPLRVWVLCLYFMGLNLSNRQIAAELGVNTSDIHMMTEQLRGGLVANMPTTTLHGKVEIDEVYVVAGHKGQPGQVSKRGAVAAADGWQVRRDAARWKRRSRPSSV</sequence>
<dbReference type="RefSeq" id="WP_227323028.1">
    <property type="nucleotide sequence ID" value="NZ_JAESVB010000013.1"/>
</dbReference>
<reference evidence="2" key="1">
    <citation type="journal article" date="2021" name="Microorganisms">
        <title>Acidisoma silvae sp. nov. and Acidisomacellulosilytica sp. nov., Two Acidophilic Bacteria Isolated from Decaying Wood, Hydrolyzing Cellulose and Producing Poly-3-hydroxybutyrate.</title>
        <authorList>
            <person name="Mieszkin S."/>
            <person name="Pouder E."/>
            <person name="Uroz S."/>
            <person name="Simon-Colin C."/>
            <person name="Alain K."/>
        </authorList>
    </citation>
    <scope>NUCLEOTIDE SEQUENCE</scope>
    <source>
        <strain evidence="2">HW T2.11</strain>
    </source>
</reference>
<dbReference type="Proteomes" id="UP000708298">
    <property type="component" value="Unassembled WGS sequence"/>
</dbReference>
<dbReference type="InterPro" id="IPR024442">
    <property type="entry name" value="Transposase_Zn_ribbon"/>
</dbReference>
<dbReference type="InterPro" id="IPR051354">
    <property type="entry name" value="Transposase_27_IS1"/>
</dbReference>
<keyword evidence="3" id="KW-1185">Reference proteome</keyword>
<dbReference type="PANTHER" id="PTHR33293:SF1">
    <property type="entry name" value="INSERTION ELEMENT IS1 1 PROTEIN INSB-RELATED"/>
    <property type="match status" value="1"/>
</dbReference>
<dbReference type="Pfam" id="PF12760">
    <property type="entry name" value="Zn_ribbon_IS1595"/>
    <property type="match status" value="1"/>
</dbReference>